<accession>A0ABD4UCM8</accession>
<proteinExistence type="predicted"/>
<comment type="caution">
    <text evidence="1">The sequence shown here is derived from an EMBL/GenBank/DDBJ whole genome shotgun (WGS) entry which is preliminary data.</text>
</comment>
<dbReference type="Proteomes" id="UP000191686">
    <property type="component" value="Unassembled WGS sequence"/>
</dbReference>
<evidence type="ECO:0000313" key="2">
    <source>
        <dbReference type="Proteomes" id="UP000191686"/>
    </source>
</evidence>
<gene>
    <name evidence="1" type="ORF">UE95_012250</name>
</gene>
<organism evidence="1 2">
    <name type="scientific">Burkholderia cenocepacia</name>
    <dbReference type="NCBI Taxonomy" id="95486"/>
    <lineage>
        <taxon>Bacteria</taxon>
        <taxon>Pseudomonadati</taxon>
        <taxon>Pseudomonadota</taxon>
        <taxon>Betaproteobacteria</taxon>
        <taxon>Burkholderiales</taxon>
        <taxon>Burkholderiaceae</taxon>
        <taxon>Burkholderia</taxon>
        <taxon>Burkholderia cepacia complex</taxon>
    </lineage>
</organism>
<protein>
    <recommendedName>
        <fullName evidence="3">DUF2382 domain-containing protein</fullName>
    </recommendedName>
</protein>
<evidence type="ECO:0008006" key="3">
    <source>
        <dbReference type="Google" id="ProtNLM"/>
    </source>
</evidence>
<dbReference type="AlphaFoldDB" id="A0ABD4UCM8"/>
<dbReference type="RefSeq" id="WP_080323435.1">
    <property type="nucleotide sequence ID" value="NZ_JYMX02000008.1"/>
</dbReference>
<evidence type="ECO:0000313" key="1">
    <source>
        <dbReference type="EMBL" id="MCW3712058.1"/>
    </source>
</evidence>
<reference evidence="1 2" key="1">
    <citation type="journal article" date="2017" name="Front. Microbiol.">
        <title>Genomics reveals a unique clone of Burkholderia cenocepacia harbouring an actively excising novel genomic island.</title>
        <authorList>
            <person name="Patil P."/>
            <person name="Mali S."/>
            <person name="Midha S."/>
            <person name="Gautam V."/>
            <person name="Dash L."/>
            <person name="Kumar S."/>
            <person name="Shastri J."/>
            <person name="Singhal L."/>
            <person name="Patil P.B."/>
        </authorList>
    </citation>
    <scope>NUCLEOTIDE SEQUENCE [LARGE SCALE GENOMIC DNA]</scope>
    <source>
        <strain evidence="1 2">BC-19</strain>
    </source>
</reference>
<sequence>MSRYDKFTISTKQLADLAYELNIHPEHMDYVPDHLQYDLADECVQHAINEYSQTREQVLADRINDLKHSIEGKELLKSFPKDADLLNYELQESIPAIVKLDTKDGSERYIYVEKVKQVENYAEPIMKFITSNQQIKEQLSNPQEVMWLVGKFKINIQEAAQTVFDHVPEKVKQSSDIVEYVQKKGIHIEGVPTSKLEVREVTLPNGQIEKVLFDEERLKEKLKNESVLAVKEITTPDGRTEKVLKSAVEVKEITLPDGTKEKVHYNEERLKQVKNLTVKEITTPNGQKEKVFSSDADLPMARAVKKDVAPVKTSGLKR</sequence>
<dbReference type="EMBL" id="JYMX02000008">
    <property type="protein sequence ID" value="MCW3712058.1"/>
    <property type="molecule type" value="Genomic_DNA"/>
</dbReference>
<reference evidence="1 2" key="2">
    <citation type="journal article" date="2017" name="Front. Microbiol.">
        <title>Genomics Reveals a Unique Clone of Burkholderia cenocepacia Harboring an Actively Excising Novel Genomic Island.</title>
        <authorList>
            <person name="Patil P.P."/>
            <person name="Mali S."/>
            <person name="Midha S."/>
            <person name="Gautam V."/>
            <person name="Dash L."/>
            <person name="Kumar S."/>
            <person name="Shastri J."/>
            <person name="Singhal L."/>
            <person name="Patil P.B."/>
        </authorList>
    </citation>
    <scope>NUCLEOTIDE SEQUENCE [LARGE SCALE GENOMIC DNA]</scope>
    <source>
        <strain evidence="1 2">BC-19</strain>
    </source>
</reference>
<name>A0ABD4UCM8_9BURK</name>